<reference evidence="11" key="3">
    <citation type="submission" date="2025-09" db="UniProtKB">
        <authorList>
            <consortium name="Ensembl"/>
        </authorList>
    </citation>
    <scope>IDENTIFICATION</scope>
</reference>
<keyword evidence="7 10" id="KW-0520">NAD</keyword>
<dbReference type="Ensembl" id="ENSAPET00000005924.1">
    <property type="protein sequence ID" value="ENSAPEP00000005770.1"/>
    <property type="gene ID" value="ENSAPEG00000004154.1"/>
</dbReference>
<dbReference type="GO" id="GO:0106274">
    <property type="term" value="F:NAD+-protein-arginine ADP-ribosyltransferase activity"/>
    <property type="evidence" value="ECO:0007669"/>
    <property type="project" value="UniProtKB-EC"/>
</dbReference>
<keyword evidence="8" id="KW-1015">Disulfide bond</keyword>
<dbReference type="InterPro" id="IPR000768">
    <property type="entry name" value="ART"/>
</dbReference>
<keyword evidence="3 10" id="KW-0808">Transferase</keyword>
<evidence type="ECO:0000313" key="12">
    <source>
        <dbReference type="Proteomes" id="UP000265080"/>
    </source>
</evidence>
<dbReference type="STRING" id="161767.ENSAPEP00000005770"/>
<proteinExistence type="inferred from homology"/>
<evidence type="ECO:0000256" key="9">
    <source>
        <dbReference type="ARBA" id="ARBA00047597"/>
    </source>
</evidence>
<dbReference type="PANTHER" id="PTHR10339">
    <property type="entry name" value="ADP-RIBOSYLTRANSFERASE"/>
    <property type="match status" value="1"/>
</dbReference>
<dbReference type="Pfam" id="PF01129">
    <property type="entry name" value="ART"/>
    <property type="match status" value="1"/>
</dbReference>
<dbReference type="AlphaFoldDB" id="A0A3P8S177"/>
<sequence>MNMLIFARLCLPLCWLLSVESMWIRFNFTVRDANEPIPLGIVEDSVDDMYMGCSEEMMNTVTHKYNEELRVGPYAETLKMVENCIEEKLKEREDEALTKNHMQALCAYTSDNVYENFNIAVRTKGSVYTSSFQFHILHFFLTSAIQILNNNNYCYTTYRRTKVMFTGKVSQRIRFGSFASSSFKTDLREFGNKSCFKITTCSGAPLKRYSSFEPEAEVLIPPYEVFRITDKLDGKSKLPGLDDCAVVFVLKSEGGQSRLNCKTLHI</sequence>
<dbReference type="SUPFAM" id="SSF56399">
    <property type="entry name" value="ADP-ribosylation"/>
    <property type="match status" value="1"/>
</dbReference>
<dbReference type="GeneTree" id="ENSGT01030000234601"/>
<dbReference type="FunFam" id="3.90.176.10:FF:000001">
    <property type="entry name" value="NAD(P)(+)--arginine ADP-ribosyltransferase"/>
    <property type="match status" value="1"/>
</dbReference>
<evidence type="ECO:0000256" key="1">
    <source>
        <dbReference type="ARBA" id="ARBA00009558"/>
    </source>
</evidence>
<dbReference type="PANTHER" id="PTHR10339:SF29">
    <property type="entry name" value="NAD(P)(+)--ARGININE ADP-RIBOSYLTRANSFERASE"/>
    <property type="match status" value="1"/>
</dbReference>
<dbReference type="PROSITE" id="PS51996">
    <property type="entry name" value="TR_MART"/>
    <property type="match status" value="1"/>
</dbReference>
<evidence type="ECO:0000256" key="4">
    <source>
        <dbReference type="ARBA" id="ARBA00022695"/>
    </source>
</evidence>
<evidence type="ECO:0000256" key="7">
    <source>
        <dbReference type="ARBA" id="ARBA00023027"/>
    </source>
</evidence>
<dbReference type="OMA" id="RYSTCAT"/>
<evidence type="ECO:0000256" key="8">
    <source>
        <dbReference type="ARBA" id="ARBA00023157"/>
    </source>
</evidence>
<evidence type="ECO:0000256" key="10">
    <source>
        <dbReference type="RuleBase" id="RU361228"/>
    </source>
</evidence>
<name>A0A3P8S177_AMPPE</name>
<dbReference type="Proteomes" id="UP000265080">
    <property type="component" value="Chromosome 3"/>
</dbReference>
<feature type="chain" id="PRO_5017851967" description="NAD(P)(+)--arginine ADP-ribosyltransferase" evidence="10">
    <location>
        <begin position="22"/>
        <end position="266"/>
    </location>
</feature>
<comment type="similarity">
    <text evidence="1 10">Belongs to the Arg-specific ADP-ribosyltransferase family.</text>
</comment>
<reference evidence="11" key="2">
    <citation type="submission" date="2025-08" db="UniProtKB">
        <authorList>
            <consortium name="Ensembl"/>
        </authorList>
    </citation>
    <scope>IDENTIFICATION</scope>
</reference>
<dbReference type="PRINTS" id="PR00970">
    <property type="entry name" value="RIBTRNSFRASE"/>
</dbReference>
<dbReference type="InterPro" id="IPR050999">
    <property type="entry name" value="ADP-ribosyltransferase_ARG"/>
</dbReference>
<evidence type="ECO:0000256" key="6">
    <source>
        <dbReference type="ARBA" id="ARBA00022857"/>
    </source>
</evidence>
<evidence type="ECO:0000256" key="2">
    <source>
        <dbReference type="ARBA" id="ARBA00022676"/>
    </source>
</evidence>
<keyword evidence="6 10" id="KW-0521">NADP</keyword>
<dbReference type="EC" id="2.4.2.31" evidence="10"/>
<evidence type="ECO:0000256" key="3">
    <source>
        <dbReference type="ARBA" id="ARBA00022679"/>
    </source>
</evidence>
<reference evidence="11 12" key="1">
    <citation type="submission" date="2018-03" db="EMBL/GenBank/DDBJ databases">
        <title>Finding Nemo's genes: A chromosome-scale reference assembly of the genome of the orange clownfish Amphiprion percula.</title>
        <authorList>
            <person name="Lehmann R."/>
        </authorList>
    </citation>
    <scope>NUCLEOTIDE SEQUENCE</scope>
</reference>
<comment type="catalytic activity">
    <reaction evidence="9 10">
        <text>L-arginyl-[protein] + NAD(+) = N(omega)-(ADP-D-ribosyl)-L-arginyl-[protein] + nicotinamide + H(+)</text>
        <dbReference type="Rhea" id="RHEA:19149"/>
        <dbReference type="Rhea" id="RHEA-COMP:10532"/>
        <dbReference type="Rhea" id="RHEA-COMP:15087"/>
        <dbReference type="ChEBI" id="CHEBI:15378"/>
        <dbReference type="ChEBI" id="CHEBI:17154"/>
        <dbReference type="ChEBI" id="CHEBI:29965"/>
        <dbReference type="ChEBI" id="CHEBI:57540"/>
        <dbReference type="ChEBI" id="CHEBI:142554"/>
        <dbReference type="EC" id="2.4.2.31"/>
    </reaction>
</comment>
<dbReference type="GO" id="GO:0016779">
    <property type="term" value="F:nucleotidyltransferase activity"/>
    <property type="evidence" value="ECO:0007669"/>
    <property type="project" value="UniProtKB-KW"/>
</dbReference>
<evidence type="ECO:0000313" key="11">
    <source>
        <dbReference type="Ensembl" id="ENSAPEP00000005770.1"/>
    </source>
</evidence>
<feature type="signal peptide" evidence="10">
    <location>
        <begin position="1"/>
        <end position="21"/>
    </location>
</feature>
<organism evidence="11 12">
    <name type="scientific">Amphiprion percula</name>
    <name type="common">Orange clownfish</name>
    <name type="synonym">Lutjanus percula</name>
    <dbReference type="NCBI Taxonomy" id="161767"/>
    <lineage>
        <taxon>Eukaryota</taxon>
        <taxon>Metazoa</taxon>
        <taxon>Chordata</taxon>
        <taxon>Craniata</taxon>
        <taxon>Vertebrata</taxon>
        <taxon>Euteleostomi</taxon>
        <taxon>Actinopterygii</taxon>
        <taxon>Neopterygii</taxon>
        <taxon>Teleostei</taxon>
        <taxon>Neoteleostei</taxon>
        <taxon>Acanthomorphata</taxon>
        <taxon>Ovalentaria</taxon>
        <taxon>Pomacentridae</taxon>
        <taxon>Amphiprion</taxon>
    </lineage>
</organism>
<protein>
    <recommendedName>
        <fullName evidence="10">NAD(P)(+)--arginine ADP-ribosyltransferase</fullName>
        <ecNumber evidence="10">2.4.2.31</ecNumber>
    </recommendedName>
    <alternativeName>
        <fullName evidence="10">Mono(ADP-ribosyl)transferase</fullName>
    </alternativeName>
</protein>
<keyword evidence="4" id="KW-0548">Nucleotidyltransferase</keyword>
<dbReference type="GO" id="GO:0003950">
    <property type="term" value="F:NAD+ poly-ADP-ribosyltransferase activity"/>
    <property type="evidence" value="ECO:0007669"/>
    <property type="project" value="TreeGrafter"/>
</dbReference>
<accession>A0A3P8S177</accession>
<evidence type="ECO:0000256" key="5">
    <source>
        <dbReference type="ARBA" id="ARBA00022729"/>
    </source>
</evidence>
<keyword evidence="12" id="KW-1185">Reference proteome</keyword>
<dbReference type="Gene3D" id="3.90.176.10">
    <property type="entry name" value="Toxin ADP-ribosyltransferase, Chain A, domain 1"/>
    <property type="match status" value="1"/>
</dbReference>
<keyword evidence="5 10" id="KW-0732">Signal</keyword>
<keyword evidence="2 10" id="KW-0328">Glycosyltransferase</keyword>